<name>A0AAV1R8D5_9ROSI</name>
<evidence type="ECO:0000313" key="2">
    <source>
        <dbReference type="EMBL" id="CAK7329238.1"/>
    </source>
</evidence>
<evidence type="ECO:0000256" key="1">
    <source>
        <dbReference type="SAM" id="MobiDB-lite"/>
    </source>
</evidence>
<gene>
    <name evidence="2" type="ORF">DCAF_LOCUS6987</name>
</gene>
<feature type="region of interest" description="Disordered" evidence="1">
    <location>
        <begin position="1"/>
        <end position="21"/>
    </location>
</feature>
<protein>
    <submittedName>
        <fullName evidence="2">Uncharacterized protein</fullName>
    </submittedName>
</protein>
<proteinExistence type="predicted"/>
<accession>A0AAV1R8D5</accession>
<keyword evidence="3" id="KW-1185">Reference proteome</keyword>
<organism evidence="2 3">
    <name type="scientific">Dovyalis caffra</name>
    <dbReference type="NCBI Taxonomy" id="77055"/>
    <lineage>
        <taxon>Eukaryota</taxon>
        <taxon>Viridiplantae</taxon>
        <taxon>Streptophyta</taxon>
        <taxon>Embryophyta</taxon>
        <taxon>Tracheophyta</taxon>
        <taxon>Spermatophyta</taxon>
        <taxon>Magnoliopsida</taxon>
        <taxon>eudicotyledons</taxon>
        <taxon>Gunneridae</taxon>
        <taxon>Pentapetalae</taxon>
        <taxon>rosids</taxon>
        <taxon>fabids</taxon>
        <taxon>Malpighiales</taxon>
        <taxon>Salicaceae</taxon>
        <taxon>Flacourtieae</taxon>
        <taxon>Dovyalis</taxon>
    </lineage>
</organism>
<dbReference type="AlphaFoldDB" id="A0AAV1R8D5"/>
<reference evidence="2 3" key="1">
    <citation type="submission" date="2024-01" db="EMBL/GenBank/DDBJ databases">
        <authorList>
            <person name="Waweru B."/>
        </authorList>
    </citation>
    <scope>NUCLEOTIDE SEQUENCE [LARGE SCALE GENOMIC DNA]</scope>
</reference>
<sequence>METLMAKVPNQTRASKSKDEALSPEKMGFNFCMHENVGVLEDEDDDDVAIIAANKNSNIK</sequence>
<evidence type="ECO:0000313" key="3">
    <source>
        <dbReference type="Proteomes" id="UP001314170"/>
    </source>
</evidence>
<comment type="caution">
    <text evidence="2">The sequence shown here is derived from an EMBL/GenBank/DDBJ whole genome shotgun (WGS) entry which is preliminary data.</text>
</comment>
<dbReference type="EMBL" id="CAWUPB010000913">
    <property type="protein sequence ID" value="CAK7329238.1"/>
    <property type="molecule type" value="Genomic_DNA"/>
</dbReference>
<dbReference type="Proteomes" id="UP001314170">
    <property type="component" value="Unassembled WGS sequence"/>
</dbReference>